<dbReference type="OMA" id="TYCGEFA"/>
<feature type="compositionally biased region" description="Low complexity" evidence="8">
    <location>
        <begin position="439"/>
        <end position="460"/>
    </location>
</feature>
<keyword evidence="4" id="KW-0547">Nucleotide-binding</keyword>
<evidence type="ECO:0000259" key="10">
    <source>
        <dbReference type="PROSITE" id="PS50893"/>
    </source>
</evidence>
<feature type="domain" description="ABC transporter" evidence="10">
    <location>
        <begin position="486"/>
        <end position="750"/>
    </location>
</feature>
<dbReference type="Gene3D" id="3.40.50.300">
    <property type="entry name" value="P-loop containing nucleotide triphosphate hydrolases"/>
    <property type="match status" value="1"/>
</dbReference>
<dbReference type="InterPro" id="IPR036640">
    <property type="entry name" value="ABC1_TM_sf"/>
</dbReference>
<keyword evidence="13" id="KW-1185">Reference proteome</keyword>
<dbReference type="InterPro" id="IPR003593">
    <property type="entry name" value="AAA+_ATPase"/>
</dbReference>
<dbReference type="GO" id="GO:0005778">
    <property type="term" value="C:peroxisomal membrane"/>
    <property type="evidence" value="ECO:0007669"/>
    <property type="project" value="TreeGrafter"/>
</dbReference>
<evidence type="ECO:0000256" key="6">
    <source>
        <dbReference type="ARBA" id="ARBA00022989"/>
    </source>
</evidence>
<dbReference type="PANTHER" id="PTHR11384:SF63">
    <property type="entry name" value="TRANSPORTER, PUTATIVE-RELATED"/>
    <property type="match status" value="1"/>
</dbReference>
<dbReference type="VEuPathDB" id="TriTrypDB:BSAL_46545"/>
<dbReference type="GO" id="GO:0015910">
    <property type="term" value="P:long-chain fatty acid import into peroxisome"/>
    <property type="evidence" value="ECO:0007669"/>
    <property type="project" value="TreeGrafter"/>
</dbReference>
<accession>A0A0S4JRH8</accession>
<evidence type="ECO:0000256" key="8">
    <source>
        <dbReference type="SAM" id="MobiDB-lite"/>
    </source>
</evidence>
<proteinExistence type="inferred from homology"/>
<evidence type="ECO:0000256" key="9">
    <source>
        <dbReference type="SAM" id="Phobius"/>
    </source>
</evidence>
<dbReference type="GO" id="GO:0005324">
    <property type="term" value="F:long-chain fatty acid transmembrane transporter activity"/>
    <property type="evidence" value="ECO:0007669"/>
    <property type="project" value="TreeGrafter"/>
</dbReference>
<dbReference type="SUPFAM" id="SSF90123">
    <property type="entry name" value="ABC transporter transmembrane region"/>
    <property type="match status" value="1"/>
</dbReference>
<dbReference type="GO" id="GO:0140359">
    <property type="term" value="F:ABC-type transporter activity"/>
    <property type="evidence" value="ECO:0007669"/>
    <property type="project" value="InterPro"/>
</dbReference>
<dbReference type="InterPro" id="IPR050835">
    <property type="entry name" value="ABC_transporter_sub-D"/>
</dbReference>
<feature type="region of interest" description="Disordered" evidence="8">
    <location>
        <begin position="431"/>
        <end position="468"/>
    </location>
</feature>
<dbReference type="PROSITE" id="PS50893">
    <property type="entry name" value="ABC_TRANSPORTER_2"/>
    <property type="match status" value="1"/>
</dbReference>
<dbReference type="EMBL" id="CYKH01002220">
    <property type="protein sequence ID" value="CUG94110.1"/>
    <property type="molecule type" value="Genomic_DNA"/>
</dbReference>
<organism evidence="12 13">
    <name type="scientific">Bodo saltans</name>
    <name type="common">Flagellated protozoan</name>
    <dbReference type="NCBI Taxonomy" id="75058"/>
    <lineage>
        <taxon>Eukaryota</taxon>
        <taxon>Discoba</taxon>
        <taxon>Euglenozoa</taxon>
        <taxon>Kinetoplastea</taxon>
        <taxon>Metakinetoplastina</taxon>
        <taxon>Eubodonida</taxon>
        <taxon>Bodonidae</taxon>
        <taxon>Bodo</taxon>
    </lineage>
</organism>
<dbReference type="OrthoDB" id="422637at2759"/>
<evidence type="ECO:0000256" key="1">
    <source>
        <dbReference type="ARBA" id="ARBA00008575"/>
    </source>
</evidence>
<evidence type="ECO:0000313" key="13">
    <source>
        <dbReference type="Proteomes" id="UP000051952"/>
    </source>
</evidence>
<dbReference type="GO" id="GO:0007031">
    <property type="term" value="P:peroxisome organization"/>
    <property type="evidence" value="ECO:0007669"/>
    <property type="project" value="TreeGrafter"/>
</dbReference>
<dbReference type="PANTHER" id="PTHR11384">
    <property type="entry name" value="ATP-BINDING CASSETTE, SUB-FAMILY D MEMBER"/>
    <property type="match status" value="1"/>
</dbReference>
<keyword evidence="3 9" id="KW-0812">Transmembrane</keyword>
<evidence type="ECO:0000256" key="4">
    <source>
        <dbReference type="ARBA" id="ARBA00022741"/>
    </source>
</evidence>
<sequence length="755" mass="82740">MASLSKLSRDGLHRGGAAAIGRSLQDRKVHLTSLLTACAYAAVFLIQRHFMRYYRRIVGDYYTTDDAEWSPNLYPDFKKICKIALPTIWSKEGLGSIVFILLFAVKAILRVTISAIDGRVLTTLVTPRGLRANTSFGSLRAALAAKLSASLAASAVSGCIEHLRHWLITAYRGRLTHYFHNRFYEKLTYYHGTALESHLEAADTVITNYCGEFAEHFAELPYYFLMPFLEATMSLIALVRITGGKSAGMMMAVVLASLSVLRTVTPPFGRIHAAVLQREDEFRRMHTNAINNVESIAMHGAGTFTRNRLNAQFDEVKTSLDEASLAKGHFDMLEGSIAAVWSAAAYAICSLSSSMAGHGGERGKTARMSAAVVQLRLIGDFNVSVKDLIVNIREVSHLSEFTTKLAAFETTLDKVAAGKFHRDPFTHGLGVMTPSTTNDGVSPSSASSPDALGSSTTSSPPQSPQYRGSFRVVENHTSKSRMGSLVTFDHVNVVNPAGTLLVSKLSLDIAEGQDWAIVGPNGCGKSSVLRLMAKLWPPECGRLTLDASVLFCFLPQTPYLLPKSTMVEQICFPDEPMVDDGPLKSNRVASMYGLDTLDSPMSPPPPPPCVRGSITAQERALLSEAMSMATGSSVIDHLGGWDSPTVGLLPTRANREFDWSSLSGGQRQKLALARAFYHARKAEIKGDRCICVLDESTSMMDHEAEQMVFTNLRRCGFRFISVTHREEVLQHHTHVLTLSRDPDDWSVISRERAPL</sequence>
<dbReference type="InterPro" id="IPR011527">
    <property type="entry name" value="ABC1_TM_dom"/>
</dbReference>
<dbReference type="GO" id="GO:0006635">
    <property type="term" value="P:fatty acid beta-oxidation"/>
    <property type="evidence" value="ECO:0007669"/>
    <property type="project" value="TreeGrafter"/>
</dbReference>
<evidence type="ECO:0000256" key="5">
    <source>
        <dbReference type="ARBA" id="ARBA00022840"/>
    </source>
</evidence>
<name>A0A0S4JRH8_BODSA</name>
<dbReference type="GO" id="GO:0005524">
    <property type="term" value="F:ATP binding"/>
    <property type="evidence" value="ECO:0007669"/>
    <property type="project" value="UniProtKB-KW"/>
</dbReference>
<dbReference type="InterPro" id="IPR017871">
    <property type="entry name" value="ABC_transporter-like_CS"/>
</dbReference>
<dbReference type="Gene3D" id="1.20.1560.10">
    <property type="entry name" value="ABC transporter type 1, transmembrane domain"/>
    <property type="match status" value="1"/>
</dbReference>
<gene>
    <name evidence="12" type="ORF">BSAL_46545</name>
</gene>
<dbReference type="InterPro" id="IPR003439">
    <property type="entry name" value="ABC_transporter-like_ATP-bd"/>
</dbReference>
<comment type="similarity">
    <text evidence="1">Belongs to the ABC transporter superfamily. ABCD family. Peroxisomal fatty acyl CoA transporter (TC 3.A.1.203) subfamily.</text>
</comment>
<evidence type="ECO:0000256" key="3">
    <source>
        <dbReference type="ARBA" id="ARBA00022692"/>
    </source>
</evidence>
<feature type="transmembrane region" description="Helical" evidence="9">
    <location>
        <begin position="94"/>
        <end position="116"/>
    </location>
</feature>
<evidence type="ECO:0000256" key="7">
    <source>
        <dbReference type="ARBA" id="ARBA00023136"/>
    </source>
</evidence>
<protein>
    <submittedName>
        <fullName evidence="12">ABC transporter, putative</fullName>
    </submittedName>
</protein>
<dbReference type="PROSITE" id="PS50929">
    <property type="entry name" value="ABC_TM1F"/>
    <property type="match status" value="1"/>
</dbReference>
<dbReference type="PROSITE" id="PS00211">
    <property type="entry name" value="ABC_TRANSPORTER_1"/>
    <property type="match status" value="1"/>
</dbReference>
<feature type="domain" description="ABC transmembrane type-1" evidence="11">
    <location>
        <begin position="97"/>
        <end position="351"/>
    </location>
</feature>
<dbReference type="InterPro" id="IPR027417">
    <property type="entry name" value="P-loop_NTPase"/>
</dbReference>
<evidence type="ECO:0000256" key="2">
    <source>
        <dbReference type="ARBA" id="ARBA00022448"/>
    </source>
</evidence>
<dbReference type="GO" id="GO:0042760">
    <property type="term" value="P:very long-chain fatty acid catabolic process"/>
    <property type="evidence" value="ECO:0007669"/>
    <property type="project" value="TreeGrafter"/>
</dbReference>
<evidence type="ECO:0000313" key="12">
    <source>
        <dbReference type="EMBL" id="CUG94110.1"/>
    </source>
</evidence>
<keyword evidence="5" id="KW-0067">ATP-binding</keyword>
<dbReference type="GO" id="GO:0016887">
    <property type="term" value="F:ATP hydrolysis activity"/>
    <property type="evidence" value="ECO:0007669"/>
    <property type="project" value="InterPro"/>
</dbReference>
<dbReference type="SUPFAM" id="SSF52540">
    <property type="entry name" value="P-loop containing nucleoside triphosphate hydrolases"/>
    <property type="match status" value="1"/>
</dbReference>
<reference evidence="13" key="1">
    <citation type="submission" date="2015-09" db="EMBL/GenBank/DDBJ databases">
        <authorList>
            <consortium name="Pathogen Informatics"/>
        </authorList>
    </citation>
    <scope>NUCLEOTIDE SEQUENCE [LARGE SCALE GENOMIC DNA]</scope>
    <source>
        <strain evidence="13">Lake Konstanz</strain>
    </source>
</reference>
<evidence type="ECO:0000259" key="11">
    <source>
        <dbReference type="PROSITE" id="PS50929"/>
    </source>
</evidence>
<keyword evidence="7 9" id="KW-0472">Membrane</keyword>
<feature type="transmembrane region" description="Helical" evidence="9">
    <location>
        <begin position="29"/>
        <end position="46"/>
    </location>
</feature>
<keyword evidence="6 9" id="KW-1133">Transmembrane helix</keyword>
<dbReference type="AlphaFoldDB" id="A0A0S4JRH8"/>
<dbReference type="SMART" id="SM00382">
    <property type="entry name" value="AAA"/>
    <property type="match status" value="1"/>
</dbReference>
<keyword evidence="2" id="KW-0813">Transport</keyword>
<dbReference type="Pfam" id="PF00005">
    <property type="entry name" value="ABC_tran"/>
    <property type="match status" value="1"/>
</dbReference>
<dbReference type="Proteomes" id="UP000051952">
    <property type="component" value="Unassembled WGS sequence"/>
</dbReference>
<dbReference type="Pfam" id="PF06472">
    <property type="entry name" value="ABC_membrane_2"/>
    <property type="match status" value="1"/>
</dbReference>